<dbReference type="CDD" id="cd00484">
    <property type="entry name" value="PEPCK_ATP"/>
    <property type="match status" value="1"/>
</dbReference>
<comment type="caution">
    <text evidence="11">The sequence shown here is derived from an EMBL/GenBank/DDBJ whole genome shotgun (WGS) entry which is preliminary data.</text>
</comment>
<evidence type="ECO:0000256" key="6">
    <source>
        <dbReference type="ARBA" id="ARBA00022793"/>
    </source>
</evidence>
<gene>
    <name evidence="10 11" type="primary">pckA</name>
    <name evidence="11" type="ORF">ENG14_00370</name>
</gene>
<comment type="caution">
    <text evidence="10">Lacks conserved residue(s) required for the propagation of feature annotation.</text>
</comment>
<feature type="binding site" evidence="10">
    <location>
        <position position="201"/>
    </location>
    <ligand>
        <name>ATP</name>
        <dbReference type="ChEBI" id="CHEBI:30616"/>
    </ligand>
</feature>
<evidence type="ECO:0000256" key="10">
    <source>
        <dbReference type="HAMAP-Rule" id="MF_00453"/>
    </source>
</evidence>
<sequence length="529" mass="60285">MKEKTPLDNFLYKHGFRNIAKIYHNLYPPRLYELAIMRSEGVIAHMGPLVVRTGKYTGRTPRDRFIVREPSSQDQIWWGEINKPVDPDTFEHLYYRLLAYFERRTVFVQDCYVGADPKYRLKVRVITEHAWQSLFTYNMFIRADVTEQHTKFEPDFLVVAAPSFQADPEIDNTLSEAFILINLAKRIVIIGGTGYGGEIKKSIFTVMNYMMPQVNVFPMHCSANVGQNGRAAIFFGLSGTGKTSLSADPERSLVGDDEHGWSEKGIFNFEGGCYAKVIKLSSEAEPQIYRCTRMFGTVLENVVYDPETRMLDLDDASITENTRAAYPIHYIDNVLLDGMAPHPTDIVMLTCDAFGVLPPIAKLSIEQAVYHFLSGYTAKVAGTEAGIVEPVATFSTCFGAPFMILSPIRYANQLKERIEKYKPNCWLINTGWIRGHYGVGERIPIGYTRSMVKAALNGKLDNQPFRKEPYFGLLVPEYCPEVPPELLTPHRTWKDQSAYEQQVLKLRQLFRENFKQFEGQVDAIYSSLM</sequence>
<feature type="binding site" evidence="10">
    <location>
        <position position="323"/>
    </location>
    <ligand>
        <name>ATP</name>
        <dbReference type="ChEBI" id="CHEBI:30616"/>
    </ligand>
</feature>
<dbReference type="AlphaFoldDB" id="A0A7C1AXK1"/>
<dbReference type="NCBIfam" id="NF006821">
    <property type="entry name" value="PRK09344.1-3"/>
    <property type="match status" value="1"/>
</dbReference>
<keyword evidence="6 10" id="KW-0210">Decarboxylase</keyword>
<keyword evidence="5 10" id="KW-0547">Nucleotide-binding</keyword>
<dbReference type="InterPro" id="IPR008210">
    <property type="entry name" value="PEP_carboxykinase_N"/>
</dbReference>
<evidence type="ECO:0000256" key="9">
    <source>
        <dbReference type="ARBA" id="ARBA00047371"/>
    </source>
</evidence>
<keyword evidence="8 10" id="KW-0456">Lyase</keyword>
<dbReference type="SUPFAM" id="SSF68923">
    <property type="entry name" value="PEP carboxykinase N-terminal domain"/>
    <property type="match status" value="1"/>
</dbReference>
<feature type="binding site" evidence="10">
    <location>
        <position position="220"/>
    </location>
    <ligand>
        <name>ATP</name>
        <dbReference type="ChEBI" id="CHEBI:30616"/>
    </ligand>
</feature>
<feature type="binding site" evidence="10">
    <location>
        <position position="448"/>
    </location>
    <ligand>
        <name>ATP</name>
        <dbReference type="ChEBI" id="CHEBI:30616"/>
    </ligand>
</feature>
<dbReference type="HAMAP" id="MF_00453">
    <property type="entry name" value="PEPCK_ATP"/>
    <property type="match status" value="1"/>
</dbReference>
<reference evidence="11" key="1">
    <citation type="journal article" date="2020" name="mSystems">
        <title>Genome- and Community-Level Interaction Insights into Carbon Utilization and Element Cycling Functions of Hydrothermarchaeota in Hydrothermal Sediment.</title>
        <authorList>
            <person name="Zhou Z."/>
            <person name="Liu Y."/>
            <person name="Xu W."/>
            <person name="Pan J."/>
            <person name="Luo Z.H."/>
            <person name="Li M."/>
        </authorList>
    </citation>
    <scope>NUCLEOTIDE SEQUENCE [LARGE SCALE GENOMIC DNA]</scope>
    <source>
        <strain evidence="11">HyVt-19</strain>
    </source>
</reference>
<dbReference type="EMBL" id="DQZW01000018">
    <property type="protein sequence ID" value="HDL89342.1"/>
    <property type="molecule type" value="Genomic_DNA"/>
</dbReference>
<evidence type="ECO:0000256" key="3">
    <source>
        <dbReference type="ARBA" id="ARBA00012363"/>
    </source>
</evidence>
<comment type="function">
    <text evidence="10">Involved in the gluconeogenesis. Catalyzes the conversion of oxaloacetate (OAA) to phosphoenolpyruvate (PEP) through direct phosphoryl transfer between the nucleoside triphosphate and OAA.</text>
</comment>
<feature type="binding site" evidence="10">
    <location>
        <position position="285"/>
    </location>
    <ligand>
        <name>ATP</name>
        <dbReference type="ChEBI" id="CHEBI:30616"/>
    </ligand>
</feature>
<proteinExistence type="inferred from homology"/>
<protein>
    <recommendedName>
        <fullName evidence="3 10">Phosphoenolpyruvate carboxykinase (ATP)</fullName>
        <shortName evidence="10">PCK</shortName>
        <shortName evidence="10">PEP carboxykinase</shortName>
        <shortName evidence="10">PEPCK</shortName>
        <ecNumber evidence="3 10">4.1.1.49</ecNumber>
    </recommendedName>
</protein>
<organism evidence="11">
    <name type="scientific">Thermodesulforhabdus norvegica</name>
    <dbReference type="NCBI Taxonomy" id="39841"/>
    <lineage>
        <taxon>Bacteria</taxon>
        <taxon>Pseudomonadati</taxon>
        <taxon>Thermodesulfobacteriota</taxon>
        <taxon>Syntrophobacteria</taxon>
        <taxon>Syntrophobacterales</taxon>
        <taxon>Thermodesulforhabdaceae</taxon>
        <taxon>Thermodesulforhabdus</taxon>
    </lineage>
</organism>
<dbReference type="Proteomes" id="UP000886355">
    <property type="component" value="Unassembled WGS sequence"/>
</dbReference>
<dbReference type="Gene3D" id="3.90.228.20">
    <property type="match status" value="1"/>
</dbReference>
<dbReference type="InterPro" id="IPR013035">
    <property type="entry name" value="PEP_carboxykinase_C"/>
</dbReference>
<dbReference type="GO" id="GO:0005829">
    <property type="term" value="C:cytosol"/>
    <property type="evidence" value="ECO:0007669"/>
    <property type="project" value="TreeGrafter"/>
</dbReference>
<dbReference type="Pfam" id="PF01293">
    <property type="entry name" value="PEPCK_ATP"/>
    <property type="match status" value="1"/>
</dbReference>
<feature type="binding site" evidence="10">
    <location>
        <position position="257"/>
    </location>
    <ligand>
        <name>Mn(2+)</name>
        <dbReference type="ChEBI" id="CHEBI:29035"/>
    </ligand>
</feature>
<dbReference type="Gene3D" id="2.170.8.10">
    <property type="entry name" value="Phosphoenolpyruvate Carboxykinase, domain 2"/>
    <property type="match status" value="1"/>
</dbReference>
<dbReference type="GO" id="GO:0005524">
    <property type="term" value="F:ATP binding"/>
    <property type="evidence" value="ECO:0007669"/>
    <property type="project" value="UniProtKB-UniRule"/>
</dbReference>
<dbReference type="NCBIfam" id="TIGR00224">
    <property type="entry name" value="pckA"/>
    <property type="match status" value="1"/>
</dbReference>
<feature type="binding site" evidence="10">
    <location>
        <position position="195"/>
    </location>
    <ligand>
        <name>substrate</name>
    </ligand>
</feature>
<dbReference type="GO" id="GO:0006094">
    <property type="term" value="P:gluconeogenesis"/>
    <property type="evidence" value="ECO:0007669"/>
    <property type="project" value="UniProtKB-UniRule"/>
</dbReference>
<keyword evidence="10" id="KW-0464">Manganese</keyword>
<dbReference type="UniPathway" id="UPA00138"/>
<dbReference type="PANTHER" id="PTHR30031:SF0">
    <property type="entry name" value="PHOSPHOENOLPYRUVATE CARBOXYKINASE (ATP)"/>
    <property type="match status" value="1"/>
</dbReference>
<accession>A0A7C1AXK1</accession>
<evidence type="ECO:0000256" key="5">
    <source>
        <dbReference type="ARBA" id="ARBA00022741"/>
    </source>
</evidence>
<dbReference type="PANTHER" id="PTHR30031">
    <property type="entry name" value="PHOSPHOENOLPYRUVATE CARBOXYKINASE ATP"/>
    <property type="match status" value="1"/>
</dbReference>
<comment type="subcellular location">
    <subcellularLocation>
        <location evidence="10">Cytoplasm</location>
    </subcellularLocation>
</comment>
<comment type="catalytic activity">
    <reaction evidence="9 10">
        <text>oxaloacetate + ATP = phosphoenolpyruvate + ADP + CO2</text>
        <dbReference type="Rhea" id="RHEA:18617"/>
        <dbReference type="ChEBI" id="CHEBI:16452"/>
        <dbReference type="ChEBI" id="CHEBI:16526"/>
        <dbReference type="ChEBI" id="CHEBI:30616"/>
        <dbReference type="ChEBI" id="CHEBI:58702"/>
        <dbReference type="ChEBI" id="CHEBI:456216"/>
        <dbReference type="EC" id="4.1.1.49"/>
    </reaction>
</comment>
<feature type="binding site" evidence="10">
    <location>
        <position position="201"/>
    </location>
    <ligand>
        <name>substrate</name>
    </ligand>
</feature>
<dbReference type="SUPFAM" id="SSF53795">
    <property type="entry name" value="PEP carboxykinase-like"/>
    <property type="match status" value="1"/>
</dbReference>
<comment type="pathway">
    <text evidence="1 10">Carbohydrate biosynthesis; gluconeogenesis.</text>
</comment>
<feature type="binding site" evidence="10">
    <location>
        <position position="323"/>
    </location>
    <ligand>
        <name>substrate</name>
    </ligand>
</feature>
<dbReference type="GO" id="GO:0046872">
    <property type="term" value="F:metal ion binding"/>
    <property type="evidence" value="ECO:0007669"/>
    <property type="project" value="UniProtKB-KW"/>
</dbReference>
<dbReference type="GO" id="GO:0004612">
    <property type="term" value="F:phosphoenolpyruvate carboxykinase (ATP) activity"/>
    <property type="evidence" value="ECO:0007669"/>
    <property type="project" value="UniProtKB-UniRule"/>
</dbReference>
<evidence type="ECO:0000256" key="2">
    <source>
        <dbReference type="ARBA" id="ARBA00006052"/>
    </source>
</evidence>
<dbReference type="NCBIfam" id="NF006820">
    <property type="entry name" value="PRK09344.1-2"/>
    <property type="match status" value="1"/>
</dbReference>
<feature type="binding site" evidence="10">
    <location>
        <position position="220"/>
    </location>
    <ligand>
        <name>Mn(2+)</name>
        <dbReference type="ChEBI" id="CHEBI:29035"/>
    </ligand>
</feature>
<comment type="cofactor">
    <cofactor evidence="10">
        <name>Mn(2+)</name>
        <dbReference type="ChEBI" id="CHEBI:29035"/>
    </cofactor>
    <text evidence="10">Binds 1 Mn(2+) ion per subunit.</text>
</comment>
<evidence type="ECO:0000313" key="11">
    <source>
        <dbReference type="EMBL" id="HDL89342.1"/>
    </source>
</evidence>
<dbReference type="Gene3D" id="3.40.449.10">
    <property type="entry name" value="Phosphoenolpyruvate Carboxykinase, domain 1"/>
    <property type="match status" value="1"/>
</dbReference>
<keyword evidence="10" id="KW-0479">Metal-binding</keyword>
<dbReference type="InterPro" id="IPR001272">
    <property type="entry name" value="PEP_carboxykinase_ATP"/>
</dbReference>
<dbReference type="EC" id="4.1.1.49" evidence="3 10"/>
<keyword evidence="7 10" id="KW-0067">ATP-binding</keyword>
<feature type="binding site" evidence="10">
    <location>
        <position position="201"/>
    </location>
    <ligand>
        <name>Mn(2+)</name>
        <dbReference type="ChEBI" id="CHEBI:29035"/>
    </ligand>
</feature>
<evidence type="ECO:0000256" key="1">
    <source>
        <dbReference type="ARBA" id="ARBA00004742"/>
    </source>
</evidence>
<evidence type="ECO:0000256" key="8">
    <source>
        <dbReference type="ARBA" id="ARBA00023239"/>
    </source>
</evidence>
<keyword evidence="10" id="KW-0963">Cytoplasm</keyword>
<comment type="similarity">
    <text evidence="2 10">Belongs to the phosphoenolpyruvate carboxykinase (ATP) family.</text>
</comment>
<feature type="binding site" evidence="10">
    <location>
        <position position="59"/>
    </location>
    <ligand>
        <name>substrate</name>
    </ligand>
</feature>
<evidence type="ECO:0000256" key="7">
    <source>
        <dbReference type="ARBA" id="ARBA00022840"/>
    </source>
</evidence>
<feature type="binding site" evidence="10">
    <location>
        <begin position="442"/>
        <end position="443"/>
    </location>
    <ligand>
        <name>ATP</name>
        <dbReference type="ChEBI" id="CHEBI:30616"/>
    </ligand>
</feature>
<evidence type="ECO:0000256" key="4">
    <source>
        <dbReference type="ARBA" id="ARBA00022432"/>
    </source>
</evidence>
<dbReference type="PIRSF" id="PIRSF006294">
    <property type="entry name" value="PEP_crbxkin"/>
    <property type="match status" value="1"/>
</dbReference>
<keyword evidence="4 10" id="KW-0312">Gluconeogenesis</keyword>
<name>A0A7C1AXK1_9BACT</name>